<keyword evidence="6" id="KW-1185">Reference proteome</keyword>
<evidence type="ECO:0000256" key="3">
    <source>
        <dbReference type="RuleBase" id="RU361235"/>
    </source>
</evidence>
<dbReference type="RefSeq" id="WP_204199594.1">
    <property type="nucleotide sequence ID" value="NZ_JAFEMC010000004.1"/>
</dbReference>
<dbReference type="InterPro" id="IPR002018">
    <property type="entry name" value="CarbesteraseB"/>
</dbReference>
<dbReference type="InterPro" id="IPR029058">
    <property type="entry name" value="AB_hydrolase_fold"/>
</dbReference>
<organism evidence="5 6">
    <name type="scientific">Sphingomonas longa</name>
    <dbReference type="NCBI Taxonomy" id="2778730"/>
    <lineage>
        <taxon>Bacteria</taxon>
        <taxon>Pseudomonadati</taxon>
        <taxon>Pseudomonadota</taxon>
        <taxon>Alphaproteobacteria</taxon>
        <taxon>Sphingomonadales</taxon>
        <taxon>Sphingomonadaceae</taxon>
        <taxon>Sphingomonas</taxon>
    </lineage>
</organism>
<dbReference type="Pfam" id="PF00135">
    <property type="entry name" value="COesterase"/>
    <property type="match status" value="1"/>
</dbReference>
<gene>
    <name evidence="5" type="ORF">ILT43_13985</name>
</gene>
<dbReference type="InterPro" id="IPR019826">
    <property type="entry name" value="Carboxylesterase_B_AS"/>
</dbReference>
<dbReference type="Proteomes" id="UP000763641">
    <property type="component" value="Unassembled WGS sequence"/>
</dbReference>
<evidence type="ECO:0000313" key="6">
    <source>
        <dbReference type="Proteomes" id="UP000763641"/>
    </source>
</evidence>
<accession>A0ABS2D992</accession>
<dbReference type="SUPFAM" id="SSF53474">
    <property type="entry name" value="alpha/beta-Hydrolases"/>
    <property type="match status" value="1"/>
</dbReference>
<evidence type="ECO:0000259" key="4">
    <source>
        <dbReference type="Pfam" id="PF00135"/>
    </source>
</evidence>
<sequence>MSSDSNSTVIARVAAGELCGRSINGVRRFLGIPYAASPTGEHRFAAPQPVAAWAGIRDTLKPGPNAPQRTRAVPGLDVAALIGDGWAPGDDYLTLNVWRPDDDHTGLPVMVFIHGGGFVVGSKDAPVQDGATFARDGVVCIAINYRMGVDGFLPIPGVPTNLGLRDMIAALHWVRQEAAAFGGDPDNVTVFGESAGAMAIADLVTSPLAKGLFRRAIIQSGHGGMTRDIGVARRLVARMAKLLGVAATRDGFASAPIEAVLDAIETVSLPTTRIDLRGSDGREPVFGISRFVPVHGDDVLPVEPLDALKTGAGAEIDVLIGSNAEEMNLYLVSSGVRDKIGRLIAWLALRRSQPRAWSVLNAYGAGRQSGGRALTDAMTDLVFRWPARRFAEEHRGRTHVYEFEWRSTAFGGELGAAHAVEIPFVFDTLATATGPEGLLGQTAPQELADRMHRLWIDFARDGSLPWAEFDRDTRQVYRIEAGSAAHEPAMPAAAYLP</sequence>
<feature type="domain" description="Carboxylesterase type B" evidence="4">
    <location>
        <begin position="11"/>
        <end position="481"/>
    </location>
</feature>
<evidence type="ECO:0000256" key="1">
    <source>
        <dbReference type="ARBA" id="ARBA00005964"/>
    </source>
</evidence>
<dbReference type="Gene3D" id="3.40.50.1820">
    <property type="entry name" value="alpha/beta hydrolase"/>
    <property type="match status" value="1"/>
</dbReference>
<dbReference type="PROSITE" id="PS00122">
    <property type="entry name" value="CARBOXYLESTERASE_B_1"/>
    <property type="match status" value="1"/>
</dbReference>
<evidence type="ECO:0000313" key="5">
    <source>
        <dbReference type="EMBL" id="MBM6577487.1"/>
    </source>
</evidence>
<dbReference type="EMBL" id="JAFEMC010000004">
    <property type="protein sequence ID" value="MBM6577487.1"/>
    <property type="molecule type" value="Genomic_DNA"/>
</dbReference>
<proteinExistence type="inferred from homology"/>
<name>A0ABS2D992_9SPHN</name>
<keyword evidence="2 3" id="KW-0378">Hydrolase</keyword>
<comment type="similarity">
    <text evidence="1 3">Belongs to the type-B carboxylesterase/lipase family.</text>
</comment>
<reference evidence="5 6" key="1">
    <citation type="submission" date="2020-12" db="EMBL/GenBank/DDBJ databases">
        <title>Sphingomonas sp.</title>
        <authorList>
            <person name="Kim M.K."/>
        </authorList>
    </citation>
    <scope>NUCLEOTIDE SEQUENCE [LARGE SCALE GENOMIC DNA]</scope>
    <source>
        <strain evidence="5 6">BT552</strain>
    </source>
</reference>
<dbReference type="PANTHER" id="PTHR43918">
    <property type="entry name" value="ACETYLCHOLINESTERASE"/>
    <property type="match status" value="1"/>
</dbReference>
<dbReference type="InterPro" id="IPR050654">
    <property type="entry name" value="AChE-related_enzymes"/>
</dbReference>
<dbReference type="PANTHER" id="PTHR43918:SF4">
    <property type="entry name" value="CARBOXYLIC ESTER HYDROLASE"/>
    <property type="match status" value="1"/>
</dbReference>
<evidence type="ECO:0000256" key="2">
    <source>
        <dbReference type="ARBA" id="ARBA00022801"/>
    </source>
</evidence>
<protein>
    <recommendedName>
        <fullName evidence="3">Carboxylic ester hydrolase</fullName>
        <ecNumber evidence="3">3.1.1.-</ecNumber>
    </recommendedName>
</protein>
<comment type="caution">
    <text evidence="5">The sequence shown here is derived from an EMBL/GenBank/DDBJ whole genome shotgun (WGS) entry which is preliminary data.</text>
</comment>
<dbReference type="EC" id="3.1.1.-" evidence="3"/>